<feature type="domain" description="Cytochrome c" evidence="6">
    <location>
        <begin position="42"/>
        <end position="105"/>
    </location>
</feature>
<accession>A0A1G6N8T0</accession>
<gene>
    <name evidence="7" type="ORF">SAMN04487894_103192</name>
</gene>
<evidence type="ECO:0000256" key="1">
    <source>
        <dbReference type="ARBA" id="ARBA00022617"/>
    </source>
</evidence>
<dbReference type="RefSeq" id="WP_090389366.1">
    <property type="nucleotide sequence ID" value="NZ_FMZO01000003.1"/>
</dbReference>
<feature type="signal peptide" evidence="5">
    <location>
        <begin position="1"/>
        <end position="22"/>
    </location>
</feature>
<keyword evidence="1 4" id="KW-0349">Heme</keyword>
<dbReference type="InterPro" id="IPR009056">
    <property type="entry name" value="Cyt_c-like_dom"/>
</dbReference>
<evidence type="ECO:0000313" key="7">
    <source>
        <dbReference type="EMBL" id="SDC64101.1"/>
    </source>
</evidence>
<dbReference type="SUPFAM" id="SSF46626">
    <property type="entry name" value="Cytochrome c"/>
    <property type="match status" value="1"/>
</dbReference>
<dbReference type="AlphaFoldDB" id="A0A1G6N8T0"/>
<dbReference type="GO" id="GO:0046872">
    <property type="term" value="F:metal ion binding"/>
    <property type="evidence" value="ECO:0007669"/>
    <property type="project" value="UniProtKB-KW"/>
</dbReference>
<feature type="chain" id="PRO_5011477705" evidence="5">
    <location>
        <begin position="23"/>
        <end position="105"/>
    </location>
</feature>
<dbReference type="OrthoDB" id="674955at2"/>
<dbReference type="STRING" id="1285928.SAMN04487894_103192"/>
<sequence>MKKIILCAYITLAAAVACTPKASPSSTDAVIPEAASVSSDQATIDAGHTIFTTKCTKCHGAKDKAVASKSYEDLRPVLASMSKKAKLSKEEIQQVSAYVYANAKK</sequence>
<evidence type="ECO:0000259" key="6">
    <source>
        <dbReference type="PROSITE" id="PS51007"/>
    </source>
</evidence>
<evidence type="ECO:0000256" key="5">
    <source>
        <dbReference type="SAM" id="SignalP"/>
    </source>
</evidence>
<keyword evidence="2 4" id="KW-0479">Metal-binding</keyword>
<keyword evidence="3 4" id="KW-0408">Iron</keyword>
<name>A0A1G6N8T0_NIADE</name>
<organism evidence="7 8">
    <name type="scientific">Niabella drilacis (strain DSM 25811 / CCM 8410 / CCUG 62505 / LMG 26954 / E90)</name>
    <dbReference type="NCBI Taxonomy" id="1285928"/>
    <lineage>
        <taxon>Bacteria</taxon>
        <taxon>Pseudomonadati</taxon>
        <taxon>Bacteroidota</taxon>
        <taxon>Chitinophagia</taxon>
        <taxon>Chitinophagales</taxon>
        <taxon>Chitinophagaceae</taxon>
        <taxon>Niabella</taxon>
    </lineage>
</organism>
<dbReference type="Proteomes" id="UP000198757">
    <property type="component" value="Unassembled WGS sequence"/>
</dbReference>
<dbReference type="GO" id="GO:0009055">
    <property type="term" value="F:electron transfer activity"/>
    <property type="evidence" value="ECO:0007669"/>
    <property type="project" value="InterPro"/>
</dbReference>
<evidence type="ECO:0000256" key="3">
    <source>
        <dbReference type="ARBA" id="ARBA00023004"/>
    </source>
</evidence>
<keyword evidence="5" id="KW-0732">Signal</keyword>
<evidence type="ECO:0000256" key="2">
    <source>
        <dbReference type="ARBA" id="ARBA00022723"/>
    </source>
</evidence>
<dbReference type="PROSITE" id="PS51257">
    <property type="entry name" value="PROKAR_LIPOPROTEIN"/>
    <property type="match status" value="1"/>
</dbReference>
<keyword evidence="8" id="KW-1185">Reference proteome</keyword>
<dbReference type="Gene3D" id="1.10.760.10">
    <property type="entry name" value="Cytochrome c-like domain"/>
    <property type="match status" value="1"/>
</dbReference>
<proteinExistence type="predicted"/>
<evidence type="ECO:0000256" key="4">
    <source>
        <dbReference type="PROSITE-ProRule" id="PRU00433"/>
    </source>
</evidence>
<protein>
    <submittedName>
        <fullName evidence="7">Cytochrome c</fullName>
    </submittedName>
</protein>
<dbReference type="EMBL" id="FMZO01000003">
    <property type="protein sequence ID" value="SDC64101.1"/>
    <property type="molecule type" value="Genomic_DNA"/>
</dbReference>
<dbReference type="Pfam" id="PF00034">
    <property type="entry name" value="Cytochrom_C"/>
    <property type="match status" value="1"/>
</dbReference>
<reference evidence="8" key="1">
    <citation type="submission" date="2016-10" db="EMBL/GenBank/DDBJ databases">
        <authorList>
            <person name="Varghese N."/>
            <person name="Submissions S."/>
        </authorList>
    </citation>
    <scope>NUCLEOTIDE SEQUENCE [LARGE SCALE GENOMIC DNA]</scope>
    <source>
        <strain evidence="8">DSM 25811 / CCM 8410 / LMG 26954 / E90</strain>
    </source>
</reference>
<dbReference type="GO" id="GO:0020037">
    <property type="term" value="F:heme binding"/>
    <property type="evidence" value="ECO:0007669"/>
    <property type="project" value="InterPro"/>
</dbReference>
<evidence type="ECO:0000313" key="8">
    <source>
        <dbReference type="Proteomes" id="UP000198757"/>
    </source>
</evidence>
<dbReference type="InterPro" id="IPR036909">
    <property type="entry name" value="Cyt_c-like_dom_sf"/>
</dbReference>
<dbReference type="PROSITE" id="PS51007">
    <property type="entry name" value="CYTC"/>
    <property type="match status" value="1"/>
</dbReference>